<sequence>MTFDYLTSETINDATDWSIQQPREFSDAEIELAISKFPRTRYYGSKRRLLSWIYHAVKDLPFNTVLDGFGGTASVSLLFKAMGKEVYYHDALLSNTISAQALLADEFPFSNINDAYHFIESIKPENGFIAETFANMYYTDEENQWLDGAAKAIHAVENPHQRSVYFYCLFQACLKKRPFNLFHRANLNLRTNKDVKRSFGNFSTWERTFQDSTKANIIDFQFISSLNNQNSKILQPSDISSLEAKYDLVYLDPPYIAKSRSSEDYLQRYHFLEGLCIYEEWGDKINTASKNNSFNSTPHLENWQSKKHFKSLLFEFILKNRESIVVLSYISDAYPTEDEIYKFFKQTFKKSIFLKKQLSHALAKNKKTELLFIGL</sequence>
<name>F9ZY54_METMM</name>
<dbReference type="GO" id="GO:0009007">
    <property type="term" value="F:site-specific DNA-methyltransferase (adenine-specific) activity"/>
    <property type="evidence" value="ECO:0007669"/>
    <property type="project" value="UniProtKB-EC"/>
</dbReference>
<dbReference type="Pfam" id="PF02086">
    <property type="entry name" value="MethyltransfD12"/>
    <property type="match status" value="1"/>
</dbReference>
<evidence type="ECO:0000256" key="6">
    <source>
        <dbReference type="ARBA" id="ARBA00047942"/>
    </source>
</evidence>
<keyword evidence="4 7" id="KW-0808">Transferase</keyword>
<dbReference type="Proteomes" id="UP000008888">
    <property type="component" value="Chromosome"/>
</dbReference>
<dbReference type="RefSeq" id="WP_013818044.1">
    <property type="nucleotide sequence ID" value="NC_015572.1"/>
</dbReference>
<dbReference type="InterPro" id="IPR029063">
    <property type="entry name" value="SAM-dependent_MTases_sf"/>
</dbReference>
<gene>
    <name evidence="7" type="ordered locus">Metme_1361</name>
</gene>
<dbReference type="GO" id="GO:0032259">
    <property type="term" value="P:methylation"/>
    <property type="evidence" value="ECO:0007669"/>
    <property type="project" value="UniProtKB-KW"/>
</dbReference>
<dbReference type="STRING" id="857087.Metme_1361"/>
<evidence type="ECO:0000313" key="7">
    <source>
        <dbReference type="EMBL" id="AEF99784.1"/>
    </source>
</evidence>
<dbReference type="EC" id="2.1.1.72" evidence="2"/>
<dbReference type="AlphaFoldDB" id="F9ZY54"/>
<dbReference type="PROSITE" id="PS00092">
    <property type="entry name" value="N6_MTASE"/>
    <property type="match status" value="1"/>
</dbReference>
<comment type="similarity">
    <text evidence="1">Belongs to the N(4)/N(6)-methyltransferase family.</text>
</comment>
<dbReference type="eggNOG" id="COG3392">
    <property type="taxonomic scope" value="Bacteria"/>
</dbReference>
<dbReference type="HOGENOM" id="CLU_058001_0_0_6"/>
<dbReference type="KEGG" id="mmt:Metme_1361"/>
<dbReference type="SUPFAM" id="SSF53335">
    <property type="entry name" value="S-adenosyl-L-methionine-dependent methyltransferases"/>
    <property type="match status" value="1"/>
</dbReference>
<reference evidence="7 8" key="1">
    <citation type="journal article" date="2011" name="J. Bacteriol.">
        <title>Complete Genome Sequence of the Aerobic Marine Methanotroph Methylomonas methanica MC09.</title>
        <authorList>
            <person name="Boden R."/>
            <person name="Cunliffe M."/>
            <person name="Scanlan J."/>
            <person name="Moussard H."/>
            <person name="Kits K.D."/>
            <person name="Klotz M.G."/>
            <person name="Jetten M.S."/>
            <person name="Vuilleumier S."/>
            <person name="Han J."/>
            <person name="Peters L."/>
            <person name="Mikhailova N."/>
            <person name="Teshima H."/>
            <person name="Tapia R."/>
            <person name="Kyrpides N."/>
            <person name="Ivanova N."/>
            <person name="Pagani I."/>
            <person name="Cheng J.F."/>
            <person name="Goodwin L."/>
            <person name="Han C."/>
            <person name="Hauser L."/>
            <person name="Land M.L."/>
            <person name="Lapidus A."/>
            <person name="Lucas S."/>
            <person name="Pitluck S."/>
            <person name="Woyke T."/>
            <person name="Stein L."/>
            <person name="Murrell J.C."/>
        </authorList>
    </citation>
    <scope>NUCLEOTIDE SEQUENCE [LARGE SCALE GENOMIC DNA]</scope>
    <source>
        <strain evidence="7 8">MC09</strain>
    </source>
</reference>
<protein>
    <recommendedName>
        <fullName evidence="2">site-specific DNA-methyltransferase (adenine-specific)</fullName>
        <ecNumber evidence="2">2.1.1.72</ecNumber>
    </recommendedName>
</protein>
<dbReference type="InterPro" id="IPR012327">
    <property type="entry name" value="MeTrfase_D12"/>
</dbReference>
<dbReference type="PRINTS" id="PR00505">
    <property type="entry name" value="D12N6MTFRASE"/>
</dbReference>
<comment type="catalytic activity">
    <reaction evidence="6">
        <text>a 2'-deoxyadenosine in DNA + S-adenosyl-L-methionine = an N(6)-methyl-2'-deoxyadenosine in DNA + S-adenosyl-L-homocysteine + H(+)</text>
        <dbReference type="Rhea" id="RHEA:15197"/>
        <dbReference type="Rhea" id="RHEA-COMP:12418"/>
        <dbReference type="Rhea" id="RHEA-COMP:12419"/>
        <dbReference type="ChEBI" id="CHEBI:15378"/>
        <dbReference type="ChEBI" id="CHEBI:57856"/>
        <dbReference type="ChEBI" id="CHEBI:59789"/>
        <dbReference type="ChEBI" id="CHEBI:90615"/>
        <dbReference type="ChEBI" id="CHEBI:90616"/>
        <dbReference type="EC" id="2.1.1.72"/>
    </reaction>
</comment>
<evidence type="ECO:0000256" key="1">
    <source>
        <dbReference type="ARBA" id="ARBA00006594"/>
    </source>
</evidence>
<dbReference type="OrthoDB" id="9805629at2"/>
<dbReference type="GO" id="GO:0003676">
    <property type="term" value="F:nucleic acid binding"/>
    <property type="evidence" value="ECO:0007669"/>
    <property type="project" value="InterPro"/>
</dbReference>
<evidence type="ECO:0000256" key="5">
    <source>
        <dbReference type="ARBA" id="ARBA00022691"/>
    </source>
</evidence>
<keyword evidence="5" id="KW-0949">S-adenosyl-L-methionine</keyword>
<keyword evidence="8" id="KW-1185">Reference proteome</keyword>
<dbReference type="InterPro" id="IPR023095">
    <property type="entry name" value="Ade_MeTrfase_dom_2"/>
</dbReference>
<evidence type="ECO:0000256" key="3">
    <source>
        <dbReference type="ARBA" id="ARBA00022603"/>
    </source>
</evidence>
<proteinExistence type="inferred from homology"/>
<evidence type="ECO:0000256" key="4">
    <source>
        <dbReference type="ARBA" id="ARBA00022679"/>
    </source>
</evidence>
<reference key="2">
    <citation type="submission" date="2011-05" db="EMBL/GenBank/DDBJ databases">
        <title>Complete genome sequence of the aerobic marine methanotroph Methylomonas methanica MC09.</title>
        <authorList>
            <person name="Boden R."/>
            <person name="Cunliffe M."/>
            <person name="Scanlan J."/>
            <person name="Moussard H."/>
            <person name="Kits K.D."/>
            <person name="Klotz M."/>
            <person name="Jetten M."/>
            <person name="Vuilleumier S."/>
            <person name="Han J."/>
            <person name="Peters L."/>
            <person name="Mikhailova N."/>
            <person name="Teshima H."/>
            <person name="Tapia R."/>
            <person name="Kyrpides N."/>
            <person name="Ivanova N."/>
            <person name="Pagani I."/>
            <person name="Cheng J.-F."/>
            <person name="Goodwin L."/>
            <person name="Han C."/>
            <person name="Hauser L."/>
            <person name="Land M."/>
            <person name="Lapidus A."/>
            <person name="Lucas S."/>
            <person name="Pitluck S."/>
            <person name="Woyke T."/>
            <person name="Stein L.Y."/>
            <person name="Murrell C."/>
        </authorList>
    </citation>
    <scope>NUCLEOTIDE SEQUENCE</scope>
    <source>
        <strain>MC09</strain>
    </source>
</reference>
<accession>F9ZY54</accession>
<dbReference type="Gene3D" id="1.10.1020.10">
    <property type="entry name" value="Adenine-specific Methyltransferase, Domain 2"/>
    <property type="match status" value="1"/>
</dbReference>
<evidence type="ECO:0000256" key="2">
    <source>
        <dbReference type="ARBA" id="ARBA00011900"/>
    </source>
</evidence>
<evidence type="ECO:0000313" key="8">
    <source>
        <dbReference type="Proteomes" id="UP000008888"/>
    </source>
</evidence>
<dbReference type="Gene3D" id="3.40.50.150">
    <property type="entry name" value="Vaccinia Virus protein VP39"/>
    <property type="match status" value="1"/>
</dbReference>
<reference evidence="8" key="3">
    <citation type="submission" date="2011-05" db="EMBL/GenBank/DDBJ databases">
        <title>Complete sequence of Methylomonas methanica MC09.</title>
        <authorList>
            <consortium name="US DOE Joint Genome Institute"/>
            <person name="Lucas S."/>
            <person name="Han J."/>
            <person name="Lapidus A."/>
            <person name="Cheng J.-F."/>
            <person name="Goodwin L."/>
            <person name="Pitluck S."/>
            <person name="Peters L."/>
            <person name="Mikhailova N."/>
            <person name="Teshima H."/>
            <person name="Han C."/>
            <person name="Tapia R."/>
            <person name="Land M."/>
            <person name="Hauser L."/>
            <person name="Kyrpides N."/>
            <person name="Ivanova N."/>
            <person name="Pagani I."/>
            <person name="Stein L."/>
            <person name="Woyke T."/>
        </authorList>
    </citation>
    <scope>NUCLEOTIDE SEQUENCE [LARGE SCALE GENOMIC DNA]</scope>
    <source>
        <strain evidence="8">MC09</strain>
    </source>
</reference>
<keyword evidence="3 7" id="KW-0489">Methyltransferase</keyword>
<dbReference type="GO" id="GO:0009307">
    <property type="term" value="P:DNA restriction-modification system"/>
    <property type="evidence" value="ECO:0007669"/>
    <property type="project" value="InterPro"/>
</dbReference>
<organism evidence="7 8">
    <name type="scientific">Methylomonas methanica (strain DSM 25384 / MC09)</name>
    <dbReference type="NCBI Taxonomy" id="857087"/>
    <lineage>
        <taxon>Bacteria</taxon>
        <taxon>Pseudomonadati</taxon>
        <taxon>Pseudomonadota</taxon>
        <taxon>Gammaproteobacteria</taxon>
        <taxon>Methylococcales</taxon>
        <taxon>Methylococcaceae</taxon>
        <taxon>Methylomonas</taxon>
    </lineage>
</organism>
<dbReference type="EMBL" id="CP002738">
    <property type="protein sequence ID" value="AEF99784.1"/>
    <property type="molecule type" value="Genomic_DNA"/>
</dbReference>
<dbReference type="REBASE" id="36285">
    <property type="entry name" value="M.Mme9ORF1361P"/>
</dbReference>
<dbReference type="InterPro" id="IPR002052">
    <property type="entry name" value="DNA_methylase_N6_adenine_CS"/>
</dbReference>